<keyword evidence="1" id="KW-1185">Reference proteome</keyword>
<sequence length="312" mass="35690">MNRIGFEQNEVSVSVSFFLEATKKGVKYVKPATKYWKPTKAIMKTVGRYGKKVLKTGIKHAPIDVALELFIDPEWNISEAIQTDREDNRNEETKEEKEMIKIENPIESFRRDLTALITNNTIQGYVLKTAAIEKIRKESSSLNIKASEVKCVKDDFTGVYSLRLRVDTEENREVFARKCADIGDIEHDENDQKVYTFYDIPNKFLVERDGIAYSVNKDLCDHNTRPFCPEISLQKESCSVLSIQHCPKNVVGLASGISRSLPIGFVYYGPSEKLTLKRKNNLSKFSINPFNLEYIRLVEGDEIRIGNEVFQA</sequence>
<evidence type="ECO:0000313" key="1">
    <source>
        <dbReference type="Proteomes" id="UP000095282"/>
    </source>
</evidence>
<dbReference type="AlphaFoldDB" id="A0A1I7T4L6"/>
<accession>A0A1I7T4L6</accession>
<dbReference type="eggNOG" id="ENOG502TIEW">
    <property type="taxonomic scope" value="Eukaryota"/>
</dbReference>
<reference evidence="2" key="1">
    <citation type="submission" date="2016-11" db="UniProtKB">
        <authorList>
            <consortium name="WormBaseParasite"/>
        </authorList>
    </citation>
    <scope>IDENTIFICATION</scope>
</reference>
<evidence type="ECO:0000313" key="2">
    <source>
        <dbReference type="WBParaSite" id="Csp11.Scaffold502.g2346.t1"/>
    </source>
</evidence>
<dbReference type="Proteomes" id="UP000095282">
    <property type="component" value="Unplaced"/>
</dbReference>
<name>A0A1I7T4L6_9PELO</name>
<organism evidence="1 2">
    <name type="scientific">Caenorhabditis tropicalis</name>
    <dbReference type="NCBI Taxonomy" id="1561998"/>
    <lineage>
        <taxon>Eukaryota</taxon>
        <taxon>Metazoa</taxon>
        <taxon>Ecdysozoa</taxon>
        <taxon>Nematoda</taxon>
        <taxon>Chromadorea</taxon>
        <taxon>Rhabditida</taxon>
        <taxon>Rhabditina</taxon>
        <taxon>Rhabditomorpha</taxon>
        <taxon>Rhabditoidea</taxon>
        <taxon>Rhabditidae</taxon>
        <taxon>Peloderinae</taxon>
        <taxon>Caenorhabditis</taxon>
    </lineage>
</organism>
<dbReference type="WBParaSite" id="Csp11.Scaffold502.g2346.t1">
    <property type="protein sequence ID" value="Csp11.Scaffold502.g2346.t1"/>
    <property type="gene ID" value="Csp11.Scaffold502.g2346"/>
</dbReference>
<protein>
    <submittedName>
        <fullName evidence="2">SET domain-containing protein</fullName>
    </submittedName>
</protein>
<proteinExistence type="predicted"/>